<protein>
    <submittedName>
        <fullName evidence="1">Uncharacterized protein</fullName>
    </submittedName>
</protein>
<organism evidence="1 2">
    <name type="scientific">Polyplax serrata</name>
    <name type="common">Common mouse louse</name>
    <dbReference type="NCBI Taxonomy" id="468196"/>
    <lineage>
        <taxon>Eukaryota</taxon>
        <taxon>Metazoa</taxon>
        <taxon>Ecdysozoa</taxon>
        <taxon>Arthropoda</taxon>
        <taxon>Hexapoda</taxon>
        <taxon>Insecta</taxon>
        <taxon>Pterygota</taxon>
        <taxon>Neoptera</taxon>
        <taxon>Paraneoptera</taxon>
        <taxon>Psocodea</taxon>
        <taxon>Troctomorpha</taxon>
        <taxon>Phthiraptera</taxon>
        <taxon>Anoplura</taxon>
        <taxon>Polyplacidae</taxon>
        <taxon>Polyplax</taxon>
    </lineage>
</organism>
<proteinExistence type="predicted"/>
<reference evidence="1 2" key="1">
    <citation type="submission" date="2023-10" db="EMBL/GenBank/DDBJ databases">
        <title>Genomes of two closely related lineages of the louse Polyplax serrata with different host specificities.</title>
        <authorList>
            <person name="Martinu J."/>
            <person name="Tarabai H."/>
            <person name="Stefka J."/>
            <person name="Hypsa V."/>
        </authorList>
    </citation>
    <scope>NUCLEOTIDE SEQUENCE [LARGE SCALE GENOMIC DNA]</scope>
    <source>
        <strain evidence="1">HR10_N</strain>
    </source>
</reference>
<evidence type="ECO:0000313" key="1">
    <source>
        <dbReference type="EMBL" id="KAK6622755.1"/>
    </source>
</evidence>
<dbReference type="Proteomes" id="UP001372834">
    <property type="component" value="Unassembled WGS sequence"/>
</dbReference>
<name>A0AAN8NTW1_POLSC</name>
<sequence>MTHWTPVMFHRRSNPLDNSNRITPRKDDDFVSICSVMGITLPRLGNRGKQRDVLNCNRRLQ</sequence>
<accession>A0AAN8NTW1</accession>
<evidence type="ECO:0000313" key="2">
    <source>
        <dbReference type="Proteomes" id="UP001372834"/>
    </source>
</evidence>
<comment type="caution">
    <text evidence="1">The sequence shown here is derived from an EMBL/GenBank/DDBJ whole genome shotgun (WGS) entry which is preliminary data.</text>
</comment>
<gene>
    <name evidence="1" type="ORF">RUM43_008598</name>
</gene>
<dbReference type="EMBL" id="JAWJWE010000038">
    <property type="protein sequence ID" value="KAK6622755.1"/>
    <property type="molecule type" value="Genomic_DNA"/>
</dbReference>
<dbReference type="AlphaFoldDB" id="A0AAN8NTW1"/>
<feature type="non-terminal residue" evidence="1">
    <location>
        <position position="61"/>
    </location>
</feature>